<protein>
    <recommendedName>
        <fullName evidence="3">Glycosaminoglycan attachment protein</fullName>
    </recommendedName>
</protein>
<evidence type="ECO:0008006" key="3">
    <source>
        <dbReference type="Google" id="ProtNLM"/>
    </source>
</evidence>
<gene>
    <name evidence="1" type="ORF">GCM10011379_11430</name>
</gene>
<dbReference type="EMBL" id="BMIB01000001">
    <property type="protein sequence ID" value="GGH61950.1"/>
    <property type="molecule type" value="Genomic_DNA"/>
</dbReference>
<evidence type="ECO:0000313" key="2">
    <source>
        <dbReference type="Proteomes" id="UP000627292"/>
    </source>
</evidence>
<proteinExistence type="predicted"/>
<dbReference type="RefSeq" id="WP_188951005.1">
    <property type="nucleotide sequence ID" value="NZ_BMIB01000001.1"/>
</dbReference>
<name>A0A917IT37_9BACT</name>
<keyword evidence="2" id="KW-1185">Reference proteome</keyword>
<dbReference type="Proteomes" id="UP000627292">
    <property type="component" value="Unassembled WGS sequence"/>
</dbReference>
<dbReference type="AlphaFoldDB" id="A0A917IT37"/>
<comment type="caution">
    <text evidence="1">The sequence shown here is derived from an EMBL/GenBank/DDBJ whole genome shotgun (WGS) entry which is preliminary data.</text>
</comment>
<organism evidence="1 2">
    <name type="scientific">Filimonas zeae</name>
    <dbReference type="NCBI Taxonomy" id="1737353"/>
    <lineage>
        <taxon>Bacteria</taxon>
        <taxon>Pseudomonadati</taxon>
        <taxon>Bacteroidota</taxon>
        <taxon>Chitinophagia</taxon>
        <taxon>Chitinophagales</taxon>
        <taxon>Chitinophagaceae</taxon>
        <taxon>Filimonas</taxon>
    </lineage>
</organism>
<reference evidence="1" key="1">
    <citation type="journal article" date="2014" name="Int. J. Syst. Evol. Microbiol.">
        <title>Complete genome sequence of Corynebacterium casei LMG S-19264T (=DSM 44701T), isolated from a smear-ripened cheese.</title>
        <authorList>
            <consortium name="US DOE Joint Genome Institute (JGI-PGF)"/>
            <person name="Walter F."/>
            <person name="Albersmeier A."/>
            <person name="Kalinowski J."/>
            <person name="Ruckert C."/>
        </authorList>
    </citation>
    <scope>NUCLEOTIDE SEQUENCE</scope>
    <source>
        <strain evidence="1">CGMCC 1.15290</strain>
    </source>
</reference>
<reference evidence="1" key="2">
    <citation type="submission" date="2020-09" db="EMBL/GenBank/DDBJ databases">
        <authorList>
            <person name="Sun Q."/>
            <person name="Zhou Y."/>
        </authorList>
    </citation>
    <scope>NUCLEOTIDE SEQUENCE</scope>
    <source>
        <strain evidence="1">CGMCC 1.15290</strain>
    </source>
</reference>
<accession>A0A917IT37</accession>
<evidence type="ECO:0000313" key="1">
    <source>
        <dbReference type="EMBL" id="GGH61950.1"/>
    </source>
</evidence>
<sequence length="469" mass="54136">MIREITLRRFNAYVYVRHPYLNLQFKELAWYEAYRLKLLGTIAVDDAGDYYYMILGRDKRKVFRAIDFDSGFTSQEEATIAIMAAFPKYEHDGKTIYEQGDEKTLPQEFLKPQVPENKLHHYFKLLDVSGQEAARAMINEIVYSFIDVDGNYIKDFQTTGFDARLWELYIYVYLYTAGFDLDTSYNAPDYFVSYFGERFAIEAVTVNPSPQFDEPSPKDPREAFLLSLDYMPIKYGSSLVGKLRKKYWEKEHVKNVPLIIAIHDFHQPSTLEALGSMTWSRNALINYLYGLRPIYKTAENGEITPTVLIDADGAVRPADERIEWHEYKGKKIESGFFYLPDAENISAVLYSNNGTLPTFNRMGHLAGLGSPNVNMIRLMAVHNPDPKATEAFVVVKNINDADYEEAWGDGLVMYHNPRAKHPVDRRYFPGISHMYFDEKNLLVWGFPEENAILYSMTHIIVAVDNFDGE</sequence>